<dbReference type="AlphaFoldDB" id="A0A3E0TRB5"/>
<dbReference type="GO" id="GO:0003677">
    <property type="term" value="F:DNA binding"/>
    <property type="evidence" value="ECO:0007669"/>
    <property type="project" value="UniProtKB-KW"/>
</dbReference>
<dbReference type="OrthoDB" id="61906at2"/>
<evidence type="ECO:0000313" key="6">
    <source>
        <dbReference type="EMBL" id="REL27109.1"/>
    </source>
</evidence>
<keyword evidence="1" id="KW-0805">Transcription regulation</keyword>
<name>A0A3E0TRB5_9GAMM</name>
<dbReference type="GO" id="GO:0005829">
    <property type="term" value="C:cytosol"/>
    <property type="evidence" value="ECO:0007669"/>
    <property type="project" value="TreeGrafter"/>
</dbReference>
<keyword evidence="2" id="KW-0238">DNA-binding</keyword>
<dbReference type="InterPro" id="IPR000595">
    <property type="entry name" value="cNMP-bd_dom"/>
</dbReference>
<gene>
    <name evidence="6" type="ORF">DXX93_11390</name>
</gene>
<evidence type="ECO:0000256" key="2">
    <source>
        <dbReference type="ARBA" id="ARBA00023125"/>
    </source>
</evidence>
<dbReference type="Pfam" id="PF13545">
    <property type="entry name" value="HTH_Crp_2"/>
    <property type="match status" value="1"/>
</dbReference>
<accession>A0A3E0TRB5</accession>
<evidence type="ECO:0000313" key="7">
    <source>
        <dbReference type="Proteomes" id="UP000256478"/>
    </source>
</evidence>
<dbReference type="SUPFAM" id="SSF51206">
    <property type="entry name" value="cAMP-binding domain-like"/>
    <property type="match status" value="1"/>
</dbReference>
<dbReference type="Pfam" id="PF00027">
    <property type="entry name" value="cNMP_binding"/>
    <property type="match status" value="1"/>
</dbReference>
<feature type="domain" description="Cyclic nucleotide-binding" evidence="4">
    <location>
        <begin position="16"/>
        <end position="136"/>
    </location>
</feature>
<dbReference type="EMBL" id="QUOU01000001">
    <property type="protein sequence ID" value="REL27109.1"/>
    <property type="molecule type" value="Genomic_DNA"/>
</dbReference>
<protein>
    <submittedName>
        <fullName evidence="6">Crp/Fnr family transcriptional regulator</fullName>
    </submittedName>
</protein>
<dbReference type="PANTHER" id="PTHR24567:SF26">
    <property type="entry name" value="REGULATORY PROTEIN YEIL"/>
    <property type="match status" value="1"/>
</dbReference>
<evidence type="ECO:0000259" key="4">
    <source>
        <dbReference type="PROSITE" id="PS50042"/>
    </source>
</evidence>
<dbReference type="InterPro" id="IPR036390">
    <property type="entry name" value="WH_DNA-bd_sf"/>
</dbReference>
<evidence type="ECO:0000259" key="5">
    <source>
        <dbReference type="PROSITE" id="PS51063"/>
    </source>
</evidence>
<dbReference type="Proteomes" id="UP000256478">
    <property type="component" value="Unassembled WGS sequence"/>
</dbReference>
<keyword evidence="3" id="KW-0804">Transcription</keyword>
<dbReference type="CDD" id="cd00038">
    <property type="entry name" value="CAP_ED"/>
    <property type="match status" value="1"/>
</dbReference>
<dbReference type="SMART" id="SM00419">
    <property type="entry name" value="HTH_CRP"/>
    <property type="match status" value="1"/>
</dbReference>
<dbReference type="PROSITE" id="PS51063">
    <property type="entry name" value="HTH_CRP_2"/>
    <property type="match status" value="1"/>
</dbReference>
<evidence type="ECO:0000256" key="3">
    <source>
        <dbReference type="ARBA" id="ARBA00023163"/>
    </source>
</evidence>
<organism evidence="6 7">
    <name type="scientific">Thalassotalea euphylliae</name>
    <dbReference type="NCBI Taxonomy" id="1655234"/>
    <lineage>
        <taxon>Bacteria</taxon>
        <taxon>Pseudomonadati</taxon>
        <taxon>Pseudomonadota</taxon>
        <taxon>Gammaproteobacteria</taxon>
        <taxon>Alteromonadales</taxon>
        <taxon>Colwelliaceae</taxon>
        <taxon>Thalassotalea</taxon>
    </lineage>
</organism>
<dbReference type="InterPro" id="IPR018490">
    <property type="entry name" value="cNMP-bd_dom_sf"/>
</dbReference>
<dbReference type="RefSeq" id="WP_116008197.1">
    <property type="nucleotide sequence ID" value="NZ_QUOU01000001.1"/>
</dbReference>
<dbReference type="PANTHER" id="PTHR24567">
    <property type="entry name" value="CRP FAMILY TRANSCRIPTIONAL REGULATORY PROTEIN"/>
    <property type="match status" value="1"/>
</dbReference>
<sequence length="233" mass="25238">MSSNQHANQGETAHDFMGVLPQQALVELSEIQQVQSFLDGELIHQRGDHGDGLSIVLSGAVKMGNYGNDGRYFLSKLLLPGESFGEFVVFADLPRTHTAEAVGDTQLGYVSGSVLKQALTNSPALAHALLVSLSKRLHQSLETIDDLKRLPLAGRLAKLLLLIARETQKHKAVAISQEQIAAQLGVSRISISKSLKQLSQLGFVKTGYQTIYLTSPDKLAAWVAQQSQTLVLN</sequence>
<dbReference type="PROSITE" id="PS50042">
    <property type="entry name" value="CNMP_BINDING_3"/>
    <property type="match status" value="1"/>
</dbReference>
<dbReference type="Gene3D" id="2.60.120.10">
    <property type="entry name" value="Jelly Rolls"/>
    <property type="match status" value="1"/>
</dbReference>
<dbReference type="InterPro" id="IPR050397">
    <property type="entry name" value="Env_Response_Regulators"/>
</dbReference>
<feature type="domain" description="HTH crp-type" evidence="5">
    <location>
        <begin position="150"/>
        <end position="217"/>
    </location>
</feature>
<dbReference type="InterPro" id="IPR012318">
    <property type="entry name" value="HTH_CRP"/>
</dbReference>
<reference evidence="6 7" key="1">
    <citation type="submission" date="2018-08" db="EMBL/GenBank/DDBJ databases">
        <title>Thalassotalea euphylliae genome.</title>
        <authorList>
            <person name="Summers S."/>
            <person name="Rice S.A."/>
            <person name="Freckelton M.L."/>
            <person name="Nedved B.T."/>
            <person name="Hadfield M.G."/>
        </authorList>
    </citation>
    <scope>NUCLEOTIDE SEQUENCE [LARGE SCALE GENOMIC DNA]</scope>
    <source>
        <strain evidence="6 7">H1</strain>
    </source>
</reference>
<dbReference type="SMART" id="SM00100">
    <property type="entry name" value="cNMP"/>
    <property type="match status" value="1"/>
</dbReference>
<evidence type="ECO:0000256" key="1">
    <source>
        <dbReference type="ARBA" id="ARBA00023015"/>
    </source>
</evidence>
<dbReference type="InterPro" id="IPR014710">
    <property type="entry name" value="RmlC-like_jellyroll"/>
</dbReference>
<dbReference type="GO" id="GO:0003700">
    <property type="term" value="F:DNA-binding transcription factor activity"/>
    <property type="evidence" value="ECO:0007669"/>
    <property type="project" value="TreeGrafter"/>
</dbReference>
<dbReference type="SUPFAM" id="SSF46785">
    <property type="entry name" value="Winged helix' DNA-binding domain"/>
    <property type="match status" value="1"/>
</dbReference>
<comment type="caution">
    <text evidence="6">The sequence shown here is derived from an EMBL/GenBank/DDBJ whole genome shotgun (WGS) entry which is preliminary data.</text>
</comment>
<proteinExistence type="predicted"/>